<dbReference type="PANTHER" id="PTHR28629:SF4">
    <property type="entry name" value="TRIOKINASE_FMN CYCLASE"/>
    <property type="match status" value="1"/>
</dbReference>
<evidence type="ECO:0000313" key="10">
    <source>
        <dbReference type="EMBL" id="PEG30438.1"/>
    </source>
</evidence>
<dbReference type="SUPFAM" id="SSF101473">
    <property type="entry name" value="DhaL-like"/>
    <property type="match status" value="1"/>
</dbReference>
<dbReference type="PANTHER" id="PTHR28629">
    <property type="entry name" value="TRIOKINASE/FMN CYCLASE"/>
    <property type="match status" value="1"/>
</dbReference>
<name>A0A2A7MH45_9CLOT</name>
<sequence length="211" mass="22527">MVDAKKLKEIFLDIGEVIEQNKLYLSELDGAIGDGDHGLNMSKGFKALNDKMSQIDTDDISTILKTCGMTLVSTVGGSSGPLYGTAFMKGALVTVNKTSLDVNDYMNILQQALDGIKARGKSKEGEKTLIDALLPAITAGSKALSHNKTDKEILNAISEAAKDGMEKTIDIIATKGRASYLGERSKGHQDPGATSMYLILDTITKKVLGEN</sequence>
<evidence type="ECO:0000256" key="1">
    <source>
        <dbReference type="ARBA" id="ARBA00001113"/>
    </source>
</evidence>
<dbReference type="InterPro" id="IPR050861">
    <property type="entry name" value="Dihydroxyacetone_Kinase"/>
</dbReference>
<evidence type="ECO:0000256" key="2">
    <source>
        <dbReference type="ARBA" id="ARBA00004745"/>
    </source>
</evidence>
<dbReference type="RefSeq" id="WP_058294610.1">
    <property type="nucleotide sequence ID" value="NZ_CAKJVD010000025.1"/>
</dbReference>
<dbReference type="GO" id="GO:0047324">
    <property type="term" value="F:phosphoenolpyruvate-glycerone phosphotransferase activity"/>
    <property type="evidence" value="ECO:0007669"/>
    <property type="project" value="UniProtKB-EC"/>
</dbReference>
<dbReference type="InterPro" id="IPR036117">
    <property type="entry name" value="DhaL_dom_sf"/>
</dbReference>
<dbReference type="GO" id="GO:0005829">
    <property type="term" value="C:cytosol"/>
    <property type="evidence" value="ECO:0007669"/>
    <property type="project" value="TreeGrafter"/>
</dbReference>
<dbReference type="GO" id="GO:0004371">
    <property type="term" value="F:glycerone kinase activity"/>
    <property type="evidence" value="ECO:0007669"/>
    <property type="project" value="InterPro"/>
</dbReference>
<dbReference type="Proteomes" id="UP000220840">
    <property type="component" value="Unassembled WGS sequence"/>
</dbReference>
<reference evidence="10 11" key="1">
    <citation type="submission" date="2017-10" db="EMBL/GenBank/DDBJ databases">
        <title>Effective Description of Clostridium neonatale sp. nov. linked to necrotizing enterocolitis in neonates and a clarification of species assignable to the genus Clostridium (Prazmowski 1880) emend. Lawson and Rainey 2016.</title>
        <authorList>
            <person name="Bernard K."/>
            <person name="Burdz T."/>
            <person name="Wiebe D."/>
            <person name="Balcewich B."/>
            <person name="Alfa M."/>
            <person name="Bernier A.-M."/>
        </authorList>
    </citation>
    <scope>NUCLEOTIDE SEQUENCE [LARGE SCALE GENOMIC DNA]</scope>
    <source>
        <strain evidence="10 11">LCDC99A005</strain>
    </source>
</reference>
<dbReference type="OrthoDB" id="9800291at2"/>
<dbReference type="NCBIfam" id="TIGR02365">
    <property type="entry name" value="dha_L_ycgS"/>
    <property type="match status" value="1"/>
</dbReference>
<evidence type="ECO:0000256" key="5">
    <source>
        <dbReference type="ARBA" id="ARBA00022777"/>
    </source>
</evidence>
<gene>
    <name evidence="10" type="primary">dhaL</name>
    <name evidence="10" type="ORF">CQ394_01560</name>
</gene>
<dbReference type="AlphaFoldDB" id="A0A2A7MH45"/>
<evidence type="ECO:0000259" key="9">
    <source>
        <dbReference type="PROSITE" id="PS51480"/>
    </source>
</evidence>
<dbReference type="InterPro" id="IPR012737">
    <property type="entry name" value="DhaK_L_YcgS"/>
</dbReference>
<evidence type="ECO:0000256" key="6">
    <source>
        <dbReference type="ARBA" id="ARBA00022798"/>
    </source>
</evidence>
<dbReference type="EMBL" id="PDCJ01000001">
    <property type="protein sequence ID" value="PEG30438.1"/>
    <property type="molecule type" value="Genomic_DNA"/>
</dbReference>
<dbReference type="Pfam" id="PF02734">
    <property type="entry name" value="Dak2"/>
    <property type="match status" value="1"/>
</dbReference>
<proteinExistence type="predicted"/>
<dbReference type="PROSITE" id="PS51480">
    <property type="entry name" value="DHAL"/>
    <property type="match status" value="1"/>
</dbReference>
<protein>
    <recommendedName>
        <fullName evidence="3">phosphoenolpyruvate--glycerone phosphotransferase</fullName>
        <ecNumber evidence="3">2.7.1.121</ecNumber>
    </recommendedName>
</protein>
<dbReference type="FunFam" id="1.25.40.340:FF:000002">
    <property type="entry name" value="Dihydroxyacetone kinase, L subunit"/>
    <property type="match status" value="1"/>
</dbReference>
<comment type="pathway">
    <text evidence="2">Polyol metabolism; glycerol degradation.</text>
</comment>
<evidence type="ECO:0000256" key="3">
    <source>
        <dbReference type="ARBA" id="ARBA00012095"/>
    </source>
</evidence>
<comment type="function">
    <text evidence="8">ADP-binding subunit of the dihydroxyacetone kinase, which is responsible for the phosphoenolpyruvate (PEP)-dependent phosphorylation of dihydroxyacetone. DhaL-ADP is converted to DhaL-ATP via a phosphoryl group transfer from DhaM and transmits it to dihydroxyacetone binds to DhaK.</text>
</comment>
<dbReference type="STRING" id="137838.GCA_001458595_01758"/>
<keyword evidence="11" id="KW-1185">Reference proteome</keyword>
<dbReference type="EC" id="2.7.1.121" evidence="3"/>
<comment type="catalytic activity">
    <reaction evidence="1">
        <text>dihydroxyacetone + phosphoenolpyruvate = dihydroxyacetone phosphate + pyruvate</text>
        <dbReference type="Rhea" id="RHEA:18381"/>
        <dbReference type="ChEBI" id="CHEBI:15361"/>
        <dbReference type="ChEBI" id="CHEBI:16016"/>
        <dbReference type="ChEBI" id="CHEBI:57642"/>
        <dbReference type="ChEBI" id="CHEBI:58702"/>
        <dbReference type="EC" id="2.7.1.121"/>
    </reaction>
</comment>
<dbReference type="GO" id="GO:0019563">
    <property type="term" value="P:glycerol catabolic process"/>
    <property type="evidence" value="ECO:0007669"/>
    <property type="project" value="TreeGrafter"/>
</dbReference>
<evidence type="ECO:0000256" key="7">
    <source>
        <dbReference type="ARBA" id="ARBA00046577"/>
    </source>
</evidence>
<evidence type="ECO:0000256" key="4">
    <source>
        <dbReference type="ARBA" id="ARBA00022679"/>
    </source>
</evidence>
<evidence type="ECO:0000313" key="11">
    <source>
        <dbReference type="Proteomes" id="UP000220840"/>
    </source>
</evidence>
<feature type="domain" description="DhaL" evidence="9">
    <location>
        <begin position="5"/>
        <end position="205"/>
    </location>
</feature>
<dbReference type="InterPro" id="IPR004007">
    <property type="entry name" value="DhaL_dom"/>
</dbReference>
<organism evidence="10 11">
    <name type="scientific">Clostridium neonatale</name>
    <dbReference type="NCBI Taxonomy" id="137838"/>
    <lineage>
        <taxon>Bacteria</taxon>
        <taxon>Bacillati</taxon>
        <taxon>Bacillota</taxon>
        <taxon>Clostridia</taxon>
        <taxon>Eubacteriales</taxon>
        <taxon>Clostridiaceae</taxon>
        <taxon>Clostridium</taxon>
    </lineage>
</organism>
<keyword evidence="4" id="KW-0808">Transferase</keyword>
<keyword evidence="5 10" id="KW-0418">Kinase</keyword>
<dbReference type="GeneID" id="68876777"/>
<keyword evidence="6" id="KW-0319">Glycerol metabolism</keyword>
<evidence type="ECO:0000256" key="8">
    <source>
        <dbReference type="ARBA" id="ARBA00055771"/>
    </source>
</evidence>
<accession>A0A2A7MH45</accession>
<dbReference type="Gene3D" id="1.25.40.340">
    <property type="match status" value="1"/>
</dbReference>
<dbReference type="SMART" id="SM01120">
    <property type="entry name" value="Dak2"/>
    <property type="match status" value="1"/>
</dbReference>
<comment type="subunit">
    <text evidence="7">Homodimer. The dihydroxyacetone kinase complex is composed of a homodimer of DhaM, a homodimer of DhaK and the subunit DhaL.</text>
</comment>
<comment type="caution">
    <text evidence="10">The sequence shown here is derived from an EMBL/GenBank/DDBJ whole genome shotgun (WGS) entry which is preliminary data.</text>
</comment>